<organism evidence="1 2">
    <name type="scientific">Candidatus Egerieicola faecale</name>
    <dbReference type="NCBI Taxonomy" id="2840774"/>
    <lineage>
        <taxon>Bacteria</taxon>
        <taxon>Bacillati</taxon>
        <taxon>Bacillota</taxon>
        <taxon>Clostridia</taxon>
        <taxon>Eubacteriales</taxon>
        <taxon>Oscillospiraceae</taxon>
        <taxon>Oscillospiraceae incertae sedis</taxon>
        <taxon>Candidatus Egerieicola</taxon>
    </lineage>
</organism>
<reference evidence="1" key="1">
    <citation type="submission" date="2020-10" db="EMBL/GenBank/DDBJ databases">
        <authorList>
            <person name="Gilroy R."/>
        </authorList>
    </citation>
    <scope>NUCLEOTIDE SEQUENCE</scope>
    <source>
        <strain evidence="1">4509</strain>
    </source>
</reference>
<comment type="caution">
    <text evidence="1">The sequence shown here is derived from an EMBL/GenBank/DDBJ whole genome shotgun (WGS) entry which is preliminary data.</text>
</comment>
<evidence type="ECO:0000313" key="1">
    <source>
        <dbReference type="EMBL" id="HIU41311.1"/>
    </source>
</evidence>
<proteinExistence type="predicted"/>
<accession>A0A9D1IR91</accession>
<gene>
    <name evidence="1" type="ORF">IAD19_02020</name>
</gene>
<sequence length="64" mass="7138">MSVIKRGMKISPILLGIMIGFDNQSYKKSVWFPPVFAVRPNAALAFWAARREPVIAAFALGKRC</sequence>
<protein>
    <submittedName>
        <fullName evidence="1">Uncharacterized protein</fullName>
    </submittedName>
</protein>
<evidence type="ECO:0000313" key="2">
    <source>
        <dbReference type="Proteomes" id="UP000824082"/>
    </source>
</evidence>
<name>A0A9D1IR91_9FIRM</name>
<dbReference type="AlphaFoldDB" id="A0A9D1IR91"/>
<dbReference type="Proteomes" id="UP000824082">
    <property type="component" value="Unassembled WGS sequence"/>
</dbReference>
<reference evidence="1" key="2">
    <citation type="journal article" date="2021" name="PeerJ">
        <title>Extensive microbial diversity within the chicken gut microbiome revealed by metagenomics and culture.</title>
        <authorList>
            <person name="Gilroy R."/>
            <person name="Ravi A."/>
            <person name="Getino M."/>
            <person name="Pursley I."/>
            <person name="Horton D.L."/>
            <person name="Alikhan N.F."/>
            <person name="Baker D."/>
            <person name="Gharbi K."/>
            <person name="Hall N."/>
            <person name="Watson M."/>
            <person name="Adriaenssens E.M."/>
            <person name="Foster-Nyarko E."/>
            <person name="Jarju S."/>
            <person name="Secka A."/>
            <person name="Antonio M."/>
            <person name="Oren A."/>
            <person name="Chaudhuri R.R."/>
            <person name="La Ragione R."/>
            <person name="Hildebrand F."/>
            <person name="Pallen M.J."/>
        </authorList>
    </citation>
    <scope>NUCLEOTIDE SEQUENCE</scope>
    <source>
        <strain evidence="1">4509</strain>
    </source>
</reference>
<dbReference type="EMBL" id="DVMX01000033">
    <property type="protein sequence ID" value="HIU41311.1"/>
    <property type="molecule type" value="Genomic_DNA"/>
</dbReference>